<sequence length="271" mass="31153">MDKICDNNPTMNEIMEHKDGTSECHDNNNSNLKLICIENCAEGLGIKLSKSSWDPYPFISFVDETREQQHDLQIGDCLLKVNGQDVLGWRIQEIAEQIHNKTDDDNNEVNLLLWRARNSQQGYQPQLFHNLISDVINILQMMECPICMEIPQSPSYTYQCVNGHIVCEKCRWKIIKCPTCRVQLGRGRCLIADKILHYMQNNSMIKIGGSSCDIGKNMSKKIDDRSSLRASGNDMEDDNKTTTQEGNLHVKRSCLPFKFKFRSVTFWRNST</sequence>
<dbReference type="SUPFAM" id="SSF57850">
    <property type="entry name" value="RING/U-box"/>
    <property type="match status" value="1"/>
</dbReference>
<dbReference type="InterPro" id="IPR001478">
    <property type="entry name" value="PDZ"/>
</dbReference>
<dbReference type="EMBL" id="OU895879">
    <property type="protein sequence ID" value="CAG9809798.1"/>
    <property type="molecule type" value="Genomic_DNA"/>
</dbReference>
<dbReference type="OrthoDB" id="4788989at2759"/>
<evidence type="ECO:0000259" key="7">
    <source>
        <dbReference type="PROSITE" id="PS50106"/>
    </source>
</evidence>
<evidence type="ECO:0000313" key="9">
    <source>
        <dbReference type="Proteomes" id="UP001153620"/>
    </source>
</evidence>
<dbReference type="CDD" id="cd00136">
    <property type="entry name" value="PDZ_canonical"/>
    <property type="match status" value="1"/>
</dbReference>
<dbReference type="Proteomes" id="UP001153620">
    <property type="component" value="Chromosome 3"/>
</dbReference>
<dbReference type="Pfam" id="PF00595">
    <property type="entry name" value="PDZ"/>
    <property type="match status" value="1"/>
</dbReference>
<protein>
    <submittedName>
        <fullName evidence="8">Uncharacterized protein</fullName>
    </submittedName>
</protein>
<accession>A0A9N9S6V6</accession>
<evidence type="ECO:0000256" key="2">
    <source>
        <dbReference type="ARBA" id="ARBA00022771"/>
    </source>
</evidence>
<dbReference type="GO" id="GO:0031624">
    <property type="term" value="F:ubiquitin conjugating enzyme binding"/>
    <property type="evidence" value="ECO:0007669"/>
    <property type="project" value="TreeGrafter"/>
</dbReference>
<dbReference type="InterPro" id="IPR004162">
    <property type="entry name" value="SINA-like_animal"/>
</dbReference>
<dbReference type="PROSITE" id="PS50089">
    <property type="entry name" value="ZF_RING_2"/>
    <property type="match status" value="1"/>
</dbReference>
<dbReference type="InterPro" id="IPR001841">
    <property type="entry name" value="Znf_RING"/>
</dbReference>
<evidence type="ECO:0000259" key="6">
    <source>
        <dbReference type="PROSITE" id="PS50089"/>
    </source>
</evidence>
<dbReference type="PROSITE" id="PS50106">
    <property type="entry name" value="PDZ"/>
    <property type="match status" value="1"/>
</dbReference>
<dbReference type="Gene3D" id="3.30.40.10">
    <property type="entry name" value="Zinc/RING finger domain, C3HC4 (zinc finger)"/>
    <property type="match status" value="1"/>
</dbReference>
<feature type="region of interest" description="Disordered" evidence="5">
    <location>
        <begin position="225"/>
        <end position="244"/>
    </location>
</feature>
<dbReference type="Pfam" id="PF21362">
    <property type="entry name" value="Sina_RING"/>
    <property type="match status" value="1"/>
</dbReference>
<keyword evidence="1" id="KW-0479">Metal-binding</keyword>
<gene>
    <name evidence="8" type="ORF">CHIRRI_LOCUS12618</name>
</gene>
<evidence type="ECO:0000256" key="3">
    <source>
        <dbReference type="ARBA" id="ARBA00022833"/>
    </source>
</evidence>
<dbReference type="PANTHER" id="PTHR45877:SF2">
    <property type="entry name" value="E3 UBIQUITIN-PROTEIN LIGASE SINA-RELATED"/>
    <property type="match status" value="1"/>
</dbReference>
<evidence type="ECO:0000256" key="1">
    <source>
        <dbReference type="ARBA" id="ARBA00022723"/>
    </source>
</evidence>
<evidence type="ECO:0000313" key="8">
    <source>
        <dbReference type="EMBL" id="CAG9809798.1"/>
    </source>
</evidence>
<organism evidence="8 9">
    <name type="scientific">Chironomus riparius</name>
    <dbReference type="NCBI Taxonomy" id="315576"/>
    <lineage>
        <taxon>Eukaryota</taxon>
        <taxon>Metazoa</taxon>
        <taxon>Ecdysozoa</taxon>
        <taxon>Arthropoda</taxon>
        <taxon>Hexapoda</taxon>
        <taxon>Insecta</taxon>
        <taxon>Pterygota</taxon>
        <taxon>Neoptera</taxon>
        <taxon>Endopterygota</taxon>
        <taxon>Diptera</taxon>
        <taxon>Nematocera</taxon>
        <taxon>Chironomoidea</taxon>
        <taxon>Chironomidae</taxon>
        <taxon>Chironominae</taxon>
        <taxon>Chironomus</taxon>
    </lineage>
</organism>
<dbReference type="AlphaFoldDB" id="A0A9N9S6V6"/>
<reference evidence="8" key="1">
    <citation type="submission" date="2022-01" db="EMBL/GenBank/DDBJ databases">
        <authorList>
            <person name="King R."/>
        </authorList>
    </citation>
    <scope>NUCLEOTIDE SEQUENCE</scope>
</reference>
<dbReference type="SUPFAM" id="SSF50156">
    <property type="entry name" value="PDZ domain-like"/>
    <property type="match status" value="1"/>
</dbReference>
<dbReference type="GO" id="GO:0061630">
    <property type="term" value="F:ubiquitin protein ligase activity"/>
    <property type="evidence" value="ECO:0007669"/>
    <property type="project" value="TreeGrafter"/>
</dbReference>
<reference evidence="8" key="2">
    <citation type="submission" date="2022-10" db="EMBL/GenBank/DDBJ databases">
        <authorList>
            <consortium name="ENA_rothamsted_submissions"/>
            <consortium name="culmorum"/>
            <person name="King R."/>
        </authorList>
    </citation>
    <scope>NUCLEOTIDE SEQUENCE</scope>
</reference>
<dbReference type="GO" id="GO:0005737">
    <property type="term" value="C:cytoplasm"/>
    <property type="evidence" value="ECO:0007669"/>
    <property type="project" value="TreeGrafter"/>
</dbReference>
<dbReference type="InterPro" id="IPR036034">
    <property type="entry name" value="PDZ_sf"/>
</dbReference>
<dbReference type="InterPro" id="IPR049548">
    <property type="entry name" value="Sina-like_RING"/>
</dbReference>
<feature type="domain" description="PDZ" evidence="7">
    <location>
        <begin position="34"/>
        <end position="100"/>
    </location>
</feature>
<dbReference type="SMART" id="SM00228">
    <property type="entry name" value="PDZ"/>
    <property type="match status" value="1"/>
</dbReference>
<name>A0A9N9S6V6_9DIPT</name>
<dbReference type="GO" id="GO:0008270">
    <property type="term" value="F:zinc ion binding"/>
    <property type="evidence" value="ECO:0007669"/>
    <property type="project" value="UniProtKB-KW"/>
</dbReference>
<keyword evidence="9" id="KW-1185">Reference proteome</keyword>
<dbReference type="InterPro" id="IPR013083">
    <property type="entry name" value="Znf_RING/FYVE/PHD"/>
</dbReference>
<keyword evidence="3" id="KW-0862">Zinc</keyword>
<dbReference type="GO" id="GO:0043161">
    <property type="term" value="P:proteasome-mediated ubiquitin-dependent protein catabolic process"/>
    <property type="evidence" value="ECO:0007669"/>
    <property type="project" value="TreeGrafter"/>
</dbReference>
<dbReference type="Gene3D" id="2.30.42.10">
    <property type="match status" value="1"/>
</dbReference>
<proteinExistence type="predicted"/>
<feature type="domain" description="RING-type" evidence="6">
    <location>
        <begin position="144"/>
        <end position="181"/>
    </location>
</feature>
<evidence type="ECO:0000256" key="4">
    <source>
        <dbReference type="PROSITE-ProRule" id="PRU00175"/>
    </source>
</evidence>
<keyword evidence="2 4" id="KW-0863">Zinc-finger</keyword>
<evidence type="ECO:0000256" key="5">
    <source>
        <dbReference type="SAM" id="MobiDB-lite"/>
    </source>
</evidence>
<dbReference type="PANTHER" id="PTHR45877">
    <property type="entry name" value="E3 UBIQUITIN-PROTEIN LIGASE SIAH2"/>
    <property type="match status" value="1"/>
</dbReference>